<comment type="subcellular location">
    <subcellularLocation>
        <location evidence="1">Membrane</location>
        <topology evidence="1">Multi-pass membrane protein</topology>
    </subcellularLocation>
</comment>
<evidence type="ECO:0000256" key="3">
    <source>
        <dbReference type="ARBA" id="ARBA00022989"/>
    </source>
</evidence>
<proteinExistence type="predicted"/>
<keyword evidence="4" id="KW-0472">Membrane</keyword>
<name>A0A6S6WGJ3_9PLEO</name>
<sequence length="456" mass="54051">MPGELSHDDWNWTWSIFPISCLLVALTCATFVLAFPPTRSIYRKVSICIIAIPVWYAFRYCDHVSHDYIVNDTFSRTCIIWFSHASYEICVLEFKPVLNRDEWRRSNETAKRAEVKERFYQARKVLCDRNHVQVAQNKGQYLPVASDPLNGDMKYTVTDKKTDELVETATRISHGVPIPEGHRHGYTRWKLVGYHVLKCLILRAMQMALTHYETEWSPMVLYRDTSDAFSPTAKALFQFYSKFEDAFDWCFGSIMLYDAWHSLFAVLFLVTYLDEPQEWSLSLFGNIKNAWSVRRYWSRHWHNFIYHSFNGHIKCVTRGWLGMKRGTLSTRMVENTAVFLLSGLMHTAVRWQSTPWADIWAITFWYTAQMVPITIETAFVPLYISLRKHAANRWQFKEDVEWVVRMEYAVGYFWVISWFFWSVPMYYKVRDDRTEIMFAKIRLEYMKNAMAGNETE</sequence>
<dbReference type="EMBL" id="HG992988">
    <property type="protein sequence ID" value="CAE7219370.1"/>
    <property type="molecule type" value="Genomic_DNA"/>
</dbReference>
<dbReference type="Pfam" id="PF13813">
    <property type="entry name" value="MBOAT_2"/>
    <property type="match status" value="1"/>
</dbReference>
<evidence type="ECO:0000259" key="5">
    <source>
        <dbReference type="Pfam" id="PF13813"/>
    </source>
</evidence>
<evidence type="ECO:0000313" key="7">
    <source>
        <dbReference type="Proteomes" id="UP000472372"/>
    </source>
</evidence>
<reference evidence="6" key="1">
    <citation type="submission" date="2021-02" db="EMBL/GenBank/DDBJ databases">
        <authorList>
            <person name="Syme A R."/>
            <person name="Syme A R."/>
            <person name="Moolhuijzen P."/>
        </authorList>
    </citation>
    <scope>NUCLEOTIDE SEQUENCE</scope>
    <source>
        <strain evidence="6">W1-1</strain>
    </source>
</reference>
<keyword evidence="2" id="KW-0812">Transmembrane</keyword>
<dbReference type="InterPro" id="IPR032805">
    <property type="entry name" value="Wax_synthase_dom"/>
</dbReference>
<evidence type="ECO:0000313" key="6">
    <source>
        <dbReference type="EMBL" id="CAE7219370.1"/>
    </source>
</evidence>
<keyword evidence="3" id="KW-1133">Transmembrane helix</keyword>
<protein>
    <submittedName>
        <fullName evidence="6">MBOAT-2 domain containing protein</fullName>
    </submittedName>
</protein>
<gene>
    <name evidence="6" type="ORF">PTTW11_11164</name>
</gene>
<evidence type="ECO:0000256" key="1">
    <source>
        <dbReference type="ARBA" id="ARBA00004141"/>
    </source>
</evidence>
<dbReference type="AlphaFoldDB" id="A0A6S6WGJ3"/>
<dbReference type="Proteomes" id="UP000472372">
    <property type="component" value="Chromosome 12"/>
</dbReference>
<evidence type="ECO:0000256" key="4">
    <source>
        <dbReference type="ARBA" id="ARBA00023136"/>
    </source>
</evidence>
<evidence type="ECO:0000256" key="2">
    <source>
        <dbReference type="ARBA" id="ARBA00022692"/>
    </source>
</evidence>
<accession>A0A6S6WGJ3</accession>
<feature type="domain" description="Wax synthase" evidence="5">
    <location>
        <begin position="282"/>
        <end position="356"/>
    </location>
</feature>
<dbReference type="GO" id="GO:0016020">
    <property type="term" value="C:membrane"/>
    <property type="evidence" value="ECO:0007669"/>
    <property type="project" value="UniProtKB-SubCell"/>
</dbReference>
<organism evidence="6 7">
    <name type="scientific">Pyrenophora teres f. teres</name>
    <dbReference type="NCBI Taxonomy" id="97479"/>
    <lineage>
        <taxon>Eukaryota</taxon>
        <taxon>Fungi</taxon>
        <taxon>Dikarya</taxon>
        <taxon>Ascomycota</taxon>
        <taxon>Pezizomycotina</taxon>
        <taxon>Dothideomycetes</taxon>
        <taxon>Pleosporomycetidae</taxon>
        <taxon>Pleosporales</taxon>
        <taxon>Pleosporineae</taxon>
        <taxon>Pleosporaceae</taxon>
        <taxon>Pyrenophora</taxon>
    </lineage>
</organism>